<evidence type="ECO:0000259" key="1">
    <source>
        <dbReference type="Pfam" id="PF00248"/>
    </source>
</evidence>
<gene>
    <name evidence="2" type="ORF">MES4922_170015</name>
</gene>
<protein>
    <submittedName>
        <fullName evidence="2">Pyridoxal 4-dehydrogenase</fullName>
    </submittedName>
</protein>
<reference evidence="2" key="1">
    <citation type="submission" date="2022-03" db="EMBL/GenBank/DDBJ databases">
        <authorList>
            <person name="Brunel B."/>
        </authorList>
    </citation>
    <scope>NUCLEOTIDE SEQUENCE</scope>
    <source>
        <strain evidence="2">STM4922sample</strain>
    </source>
</reference>
<dbReference type="PANTHER" id="PTHR42686:SF1">
    <property type="entry name" value="GH17980P-RELATED"/>
    <property type="match status" value="1"/>
</dbReference>
<dbReference type="Proteomes" id="UP001152604">
    <property type="component" value="Unassembled WGS sequence"/>
</dbReference>
<feature type="domain" description="NADP-dependent oxidoreductase" evidence="1">
    <location>
        <begin position="20"/>
        <end position="329"/>
    </location>
</feature>
<dbReference type="PANTHER" id="PTHR42686">
    <property type="entry name" value="GH17980P-RELATED"/>
    <property type="match status" value="1"/>
</dbReference>
<comment type="caution">
    <text evidence="2">The sequence shown here is derived from an EMBL/GenBank/DDBJ whole genome shotgun (WGS) entry which is preliminary data.</text>
</comment>
<organism evidence="2 3">
    <name type="scientific">Mesorhizobium ventifaucium</name>
    <dbReference type="NCBI Taxonomy" id="666020"/>
    <lineage>
        <taxon>Bacteria</taxon>
        <taxon>Pseudomonadati</taxon>
        <taxon>Pseudomonadota</taxon>
        <taxon>Alphaproteobacteria</taxon>
        <taxon>Hyphomicrobiales</taxon>
        <taxon>Phyllobacteriaceae</taxon>
        <taxon>Mesorhizobium</taxon>
    </lineage>
</organism>
<dbReference type="InterPro" id="IPR023210">
    <property type="entry name" value="NADP_OxRdtase_dom"/>
</dbReference>
<evidence type="ECO:0000313" key="2">
    <source>
        <dbReference type="EMBL" id="CAH2396542.1"/>
    </source>
</evidence>
<dbReference type="Gene3D" id="3.20.20.100">
    <property type="entry name" value="NADP-dependent oxidoreductase domain"/>
    <property type="match status" value="1"/>
</dbReference>
<dbReference type="Pfam" id="PF00248">
    <property type="entry name" value="Aldo_ket_red"/>
    <property type="match status" value="1"/>
</dbReference>
<evidence type="ECO:0000313" key="3">
    <source>
        <dbReference type="Proteomes" id="UP001152604"/>
    </source>
</evidence>
<sequence length="343" mass="38108">MDMDVTNLRSLGSSPLQVNPLSFGGATIGDLWENLDDSFAEGVVRTAYDAGIRLFDTAPFYGHGLSDYRIGHALRQLPRDSYTISTKVGRWLKPQARHKIDRGFWLGTLDFESIVDYSYDGIMRSVEQSYQRLATNRLDILLIHDVDVWSHGSRELADKYFKQVMDSGYRALTELRSNGDVKAIGVGVNEADMCARFAKAGDFDCMLLAGRYTLYEQTALEEFLPLCVEKNIGILAGGVFNSGILATGSQKDARYNYKEAPAQVVQKVSRIEDVCKRHNVPLAAAAIQFPLGHEKVSSVAVGMSKPERVQQCLDLIRHPIPNDLWAELKHEGLLPESAPVPTV</sequence>
<name>A0ABN8JEJ6_9HYPH</name>
<dbReference type="InterPro" id="IPR036812">
    <property type="entry name" value="NAD(P)_OxRdtase_dom_sf"/>
</dbReference>
<keyword evidence="3" id="KW-1185">Reference proteome</keyword>
<dbReference type="InterPro" id="IPR020471">
    <property type="entry name" value="AKR"/>
</dbReference>
<accession>A0ABN8JEJ6</accession>
<proteinExistence type="predicted"/>
<dbReference type="SUPFAM" id="SSF51430">
    <property type="entry name" value="NAD(P)-linked oxidoreductase"/>
    <property type="match status" value="1"/>
</dbReference>
<dbReference type="EMBL" id="CAKXZS010000009">
    <property type="protein sequence ID" value="CAH2396542.1"/>
    <property type="molecule type" value="Genomic_DNA"/>
</dbReference>
<dbReference type="RefSeq" id="WP_367185507.1">
    <property type="nucleotide sequence ID" value="NZ_CAKXZS010000009.1"/>
</dbReference>